<dbReference type="Pfam" id="PF07310">
    <property type="entry name" value="PAS_5"/>
    <property type="match status" value="1"/>
</dbReference>
<dbReference type="InterPro" id="IPR009922">
    <property type="entry name" value="DUF1457"/>
</dbReference>
<sequence length="155" mass="17335">MDRLGLENDLLVELLHYWSKQALPGCLPGRKDIDPLDIPHLLPFCELIDVEKEPLDFIYRLLGTKIDHITREKYTGMRVSDIPTQRAPSLIFDLYSQVAKSGKPVRAVLPYVGEKLKTKEVECLVLPLAANGQDVDMLLGGIALSNMEVRLLAGL</sequence>
<dbReference type="RefSeq" id="WP_269421462.1">
    <property type="nucleotide sequence ID" value="NZ_JAPWGY010000001.1"/>
</dbReference>
<proteinExistence type="predicted"/>
<dbReference type="EMBL" id="JAPWGY010000001">
    <property type="protein sequence ID" value="MCZ4279250.1"/>
    <property type="molecule type" value="Genomic_DNA"/>
</dbReference>
<evidence type="ECO:0000313" key="2">
    <source>
        <dbReference type="Proteomes" id="UP001069802"/>
    </source>
</evidence>
<evidence type="ECO:0000313" key="1">
    <source>
        <dbReference type="EMBL" id="MCZ4279250.1"/>
    </source>
</evidence>
<organism evidence="1 2">
    <name type="scientific">Kiloniella laminariae</name>
    <dbReference type="NCBI Taxonomy" id="454162"/>
    <lineage>
        <taxon>Bacteria</taxon>
        <taxon>Pseudomonadati</taxon>
        <taxon>Pseudomonadota</taxon>
        <taxon>Alphaproteobacteria</taxon>
        <taxon>Rhodospirillales</taxon>
        <taxon>Kiloniellaceae</taxon>
        <taxon>Kiloniella</taxon>
    </lineage>
</organism>
<reference evidence="1" key="1">
    <citation type="submission" date="2022-12" db="EMBL/GenBank/DDBJ databases">
        <title>Bacterial isolates from different developmental stages of Nematostella vectensis.</title>
        <authorList>
            <person name="Fraune S."/>
        </authorList>
    </citation>
    <scope>NUCLEOTIDE SEQUENCE</scope>
    <source>
        <strain evidence="1">G21630-S1</strain>
    </source>
</reference>
<name>A0ABT4LDS2_9PROT</name>
<keyword evidence="2" id="KW-1185">Reference proteome</keyword>
<dbReference type="Proteomes" id="UP001069802">
    <property type="component" value="Unassembled WGS sequence"/>
</dbReference>
<protein>
    <submittedName>
        <fullName evidence="1">PAS domain-containing protein</fullName>
    </submittedName>
</protein>
<comment type="caution">
    <text evidence="1">The sequence shown here is derived from an EMBL/GenBank/DDBJ whole genome shotgun (WGS) entry which is preliminary data.</text>
</comment>
<accession>A0ABT4LDS2</accession>
<gene>
    <name evidence="1" type="ORF">O4H49_00585</name>
</gene>